<dbReference type="SUPFAM" id="SSF52540">
    <property type="entry name" value="P-loop containing nucleoside triphosphate hydrolases"/>
    <property type="match status" value="1"/>
</dbReference>
<dbReference type="GO" id="GO:0016787">
    <property type="term" value="F:hydrolase activity"/>
    <property type="evidence" value="ECO:0007669"/>
    <property type="project" value="UniProtKB-KW"/>
</dbReference>
<evidence type="ECO:0000313" key="3">
    <source>
        <dbReference type="EMBL" id="WZC48347.1"/>
    </source>
</evidence>
<sequence>MKIAMWSGPRNLSTAMMYSFGNRGDLRPWDEPFYAAYLDKTNLEHPMQAEILAQGPTDPQAVADQIAERGDGQFLKLMTFHMLDGFPMDWGQDCQHFHLIRHPARVIASYSQKRESPTLKDIGFAAHLDIYRRFPGPVVSSYDIRLDPRGMLEKLCNALGVDFDPAMLSWPKGPKPFDGVWAPHWYDAVHRSTGFATAEGPLPDLRGRDADLCAAALPAYEEMAKNKI</sequence>
<dbReference type="InterPro" id="IPR050571">
    <property type="entry name" value="Class-IV_PLP-Dep_Aminotrnsfr"/>
</dbReference>
<dbReference type="EMBL" id="CP150951">
    <property type="protein sequence ID" value="WZC48347.1"/>
    <property type="molecule type" value="Genomic_DNA"/>
</dbReference>
<keyword evidence="4" id="KW-1185">Reference proteome</keyword>
<dbReference type="Gene3D" id="3.40.50.300">
    <property type="entry name" value="P-loop containing nucleotide triphosphate hydrolases"/>
    <property type="match status" value="1"/>
</dbReference>
<accession>A0ABZ2V1J7</accession>
<dbReference type="RefSeq" id="WP_341366464.1">
    <property type="nucleotide sequence ID" value="NZ_CP150951.2"/>
</dbReference>
<protein>
    <submittedName>
        <fullName evidence="3">HAD family hydrolase</fullName>
    </submittedName>
</protein>
<reference evidence="4" key="1">
    <citation type="submission" date="2024-04" db="EMBL/GenBank/DDBJ databases">
        <title>Phylogenomic analyses of a clade within the roseobacter group suggest taxonomic reassignments of species of the genera Aestuariivita, Citreicella, Loktanella, Nautella, Pelagibaca, Ruegeria, Thalassobius, Thiobacimonas and Tropicibacter, and the proposal o.</title>
        <authorList>
            <person name="Jeon C.O."/>
        </authorList>
    </citation>
    <scope>NUCLEOTIDE SEQUENCE [LARGE SCALE GENOMIC DNA]</scope>
    <source>
        <strain evidence="4">BS5-3</strain>
    </source>
</reference>
<organism evidence="3 4">
    <name type="scientific">Yoonia phaeophyticola</name>
    <dbReference type="NCBI Taxonomy" id="3137369"/>
    <lineage>
        <taxon>Bacteria</taxon>
        <taxon>Pseudomonadati</taxon>
        <taxon>Pseudomonadota</taxon>
        <taxon>Alphaproteobacteria</taxon>
        <taxon>Rhodobacterales</taxon>
        <taxon>Paracoccaceae</taxon>
        <taxon>Yoonia</taxon>
    </lineage>
</organism>
<evidence type="ECO:0000313" key="4">
    <source>
        <dbReference type="Proteomes" id="UP001440612"/>
    </source>
</evidence>
<name>A0ABZ2V1J7_9RHOB</name>
<keyword evidence="3" id="KW-0378">Hydrolase</keyword>
<evidence type="ECO:0000256" key="2">
    <source>
        <dbReference type="ARBA" id="ARBA00023304"/>
    </source>
</evidence>
<comment type="similarity">
    <text evidence="1">Belongs to the class-IV pyridoxal-phosphate-dependent aminotransferase family.</text>
</comment>
<dbReference type="PANTHER" id="PTHR42743">
    <property type="entry name" value="AMINO-ACID AMINOTRANSFERASE"/>
    <property type="match status" value="1"/>
</dbReference>
<dbReference type="Proteomes" id="UP001440612">
    <property type="component" value="Chromosome"/>
</dbReference>
<dbReference type="PANTHER" id="PTHR42743:SF11">
    <property type="entry name" value="AMINODEOXYCHORISMATE LYASE"/>
    <property type="match status" value="1"/>
</dbReference>
<dbReference type="InterPro" id="IPR027417">
    <property type="entry name" value="P-loop_NTPase"/>
</dbReference>
<dbReference type="Pfam" id="PF19798">
    <property type="entry name" value="Sulfotransfer_5"/>
    <property type="match status" value="1"/>
</dbReference>
<proteinExistence type="inferred from homology"/>
<gene>
    <name evidence="3" type="ORF">AABB29_15990</name>
</gene>
<keyword evidence="2" id="KW-0100">Branched-chain amino acid biosynthesis</keyword>
<keyword evidence="2" id="KW-0028">Amino-acid biosynthesis</keyword>
<evidence type="ECO:0000256" key="1">
    <source>
        <dbReference type="ARBA" id="ARBA00009320"/>
    </source>
</evidence>